<name>A0A7R8CWB1_LEPSM</name>
<dbReference type="Proteomes" id="UP000675881">
    <property type="component" value="Chromosome 4"/>
</dbReference>
<keyword evidence="2" id="KW-1185">Reference proteome</keyword>
<protein>
    <submittedName>
        <fullName evidence="1">(salmon louse) hypothetical protein</fullName>
    </submittedName>
</protein>
<dbReference type="EMBL" id="HG994583">
    <property type="protein sequence ID" value="CAF2919045.1"/>
    <property type="molecule type" value="Genomic_DNA"/>
</dbReference>
<evidence type="ECO:0000313" key="2">
    <source>
        <dbReference type="Proteomes" id="UP000675881"/>
    </source>
</evidence>
<gene>
    <name evidence="1" type="ORF">LSAA_8464</name>
</gene>
<sequence>MVKFLPNLKLAELRDACVEMELREDTTCLNAELSPTSAGHLEAVLNQIGNVIKNTSNPKLRQNVDETKNGMLLLEYKVPKDLHKSFKKKSIFKSSSIPKEPKCSFCYGKHVFIKSECPATGRNCNKCGKTGHFVICYNISTTAEEHFDLEQHQGQIIWNHSAKIIYICCSSPQKALHWRI</sequence>
<organism evidence="1 2">
    <name type="scientific">Lepeophtheirus salmonis</name>
    <name type="common">Salmon louse</name>
    <name type="synonym">Caligus salmonis</name>
    <dbReference type="NCBI Taxonomy" id="72036"/>
    <lineage>
        <taxon>Eukaryota</taxon>
        <taxon>Metazoa</taxon>
        <taxon>Ecdysozoa</taxon>
        <taxon>Arthropoda</taxon>
        <taxon>Crustacea</taxon>
        <taxon>Multicrustacea</taxon>
        <taxon>Hexanauplia</taxon>
        <taxon>Copepoda</taxon>
        <taxon>Siphonostomatoida</taxon>
        <taxon>Caligidae</taxon>
        <taxon>Lepeophtheirus</taxon>
    </lineage>
</organism>
<accession>A0A7R8CWB1</accession>
<evidence type="ECO:0000313" key="1">
    <source>
        <dbReference type="EMBL" id="CAF2919045.1"/>
    </source>
</evidence>
<reference evidence="1" key="1">
    <citation type="submission" date="2021-02" db="EMBL/GenBank/DDBJ databases">
        <authorList>
            <person name="Bekaert M."/>
        </authorList>
    </citation>
    <scope>NUCLEOTIDE SEQUENCE</scope>
    <source>
        <strain evidence="1">IoA-00</strain>
    </source>
</reference>
<proteinExistence type="predicted"/>
<dbReference type="AlphaFoldDB" id="A0A7R8CWB1"/>